<dbReference type="SUPFAM" id="SSF53474">
    <property type="entry name" value="alpha/beta-Hydrolases"/>
    <property type="match status" value="1"/>
</dbReference>
<keyword evidence="1" id="KW-0732">Signal</keyword>
<organism evidence="3 4">
    <name type="scientific">Catalinimonas alkaloidigena</name>
    <dbReference type="NCBI Taxonomy" id="1075417"/>
    <lineage>
        <taxon>Bacteria</taxon>
        <taxon>Pseudomonadati</taxon>
        <taxon>Bacteroidota</taxon>
        <taxon>Cytophagia</taxon>
        <taxon>Cytophagales</taxon>
        <taxon>Catalimonadaceae</taxon>
        <taxon>Catalinimonas</taxon>
    </lineage>
</organism>
<accession>A0A1G9H530</accession>
<evidence type="ECO:0000256" key="1">
    <source>
        <dbReference type="SAM" id="SignalP"/>
    </source>
</evidence>
<dbReference type="AlphaFoldDB" id="A0A1G9H530"/>
<sequence>MLRSLVFFCSLVLLLAPVCRLGATAPDATGQYFTSFDGTRIYYEVAGSGAPVLLVHGFIVDGTSWKRTALYQQLLDAGFRVIVPDLRGNGQSDKPHTPEAYANDAEARDLMGLMSALGITHYRVVGYSRGSIITARLLALDTRVDRAVLGGMGAAFTKPEWPRREKFYHALMGEDVPELAGMVRHVQEAGLDQRALAYLQKEQPSTPPDVLGRVQQPVLVIAGDQDNDNGIAEELAALFPHARAVRVPGEHNRTYHTEAFAENVLAFLQED</sequence>
<dbReference type="Gene3D" id="3.40.50.1820">
    <property type="entry name" value="alpha/beta hydrolase"/>
    <property type="match status" value="1"/>
</dbReference>
<feature type="signal peptide" evidence="1">
    <location>
        <begin position="1"/>
        <end position="25"/>
    </location>
</feature>
<dbReference type="PANTHER" id="PTHR43194">
    <property type="entry name" value="HYDROLASE ALPHA/BETA FOLD FAMILY"/>
    <property type="match status" value="1"/>
</dbReference>
<name>A0A1G9H530_9BACT</name>
<reference evidence="3 4" key="1">
    <citation type="submission" date="2016-10" db="EMBL/GenBank/DDBJ databases">
        <authorList>
            <person name="de Groot N.N."/>
        </authorList>
    </citation>
    <scope>NUCLEOTIDE SEQUENCE [LARGE SCALE GENOMIC DNA]</scope>
    <source>
        <strain evidence="3 4">DSM 25186</strain>
    </source>
</reference>
<feature type="domain" description="AB hydrolase-1" evidence="2">
    <location>
        <begin position="51"/>
        <end position="152"/>
    </location>
</feature>
<dbReference type="Proteomes" id="UP000198510">
    <property type="component" value="Unassembled WGS sequence"/>
</dbReference>
<gene>
    <name evidence="3" type="ORF">SAMN05421823_104323</name>
</gene>
<evidence type="ECO:0000313" key="3">
    <source>
        <dbReference type="EMBL" id="SDL08128.1"/>
    </source>
</evidence>
<dbReference type="RefSeq" id="WP_089682334.1">
    <property type="nucleotide sequence ID" value="NZ_FNFO01000004.1"/>
</dbReference>
<dbReference type="InterPro" id="IPR000073">
    <property type="entry name" value="AB_hydrolase_1"/>
</dbReference>
<dbReference type="Pfam" id="PF00561">
    <property type="entry name" value="Abhydrolase_1"/>
    <property type="match status" value="1"/>
</dbReference>
<dbReference type="InterPro" id="IPR029058">
    <property type="entry name" value="AB_hydrolase_fold"/>
</dbReference>
<feature type="chain" id="PRO_5011540836" evidence="1">
    <location>
        <begin position="26"/>
        <end position="271"/>
    </location>
</feature>
<evidence type="ECO:0000313" key="4">
    <source>
        <dbReference type="Proteomes" id="UP000198510"/>
    </source>
</evidence>
<keyword evidence="4" id="KW-1185">Reference proteome</keyword>
<proteinExistence type="predicted"/>
<dbReference type="EMBL" id="FNFO01000004">
    <property type="protein sequence ID" value="SDL08128.1"/>
    <property type="molecule type" value="Genomic_DNA"/>
</dbReference>
<dbReference type="PANTHER" id="PTHR43194:SF2">
    <property type="entry name" value="PEROXISOMAL MEMBRANE PROTEIN LPX1"/>
    <property type="match status" value="1"/>
</dbReference>
<dbReference type="STRING" id="1075417.SAMN05421823_104323"/>
<dbReference type="InterPro" id="IPR050228">
    <property type="entry name" value="Carboxylesterase_BioH"/>
</dbReference>
<dbReference type="OrthoDB" id="9799612at2"/>
<protein>
    <submittedName>
        <fullName evidence="3">Pimeloyl-ACP methyl ester carboxylesterase</fullName>
    </submittedName>
</protein>
<evidence type="ECO:0000259" key="2">
    <source>
        <dbReference type="Pfam" id="PF00561"/>
    </source>
</evidence>